<evidence type="ECO:0000313" key="1">
    <source>
        <dbReference type="EMBL" id="KAK9087744.1"/>
    </source>
</evidence>
<evidence type="ECO:0000313" key="2">
    <source>
        <dbReference type="Proteomes" id="UP001420932"/>
    </source>
</evidence>
<dbReference type="Proteomes" id="UP001420932">
    <property type="component" value="Unassembled WGS sequence"/>
</dbReference>
<keyword evidence="2" id="KW-1185">Reference proteome</keyword>
<reference evidence="1 2" key="1">
    <citation type="submission" date="2024-01" db="EMBL/GenBank/DDBJ databases">
        <title>Genome assemblies of Stephania.</title>
        <authorList>
            <person name="Yang L."/>
        </authorList>
    </citation>
    <scope>NUCLEOTIDE SEQUENCE [LARGE SCALE GENOMIC DNA]</scope>
    <source>
        <strain evidence="1">YNDBR</strain>
        <tissue evidence="1">Leaf</tissue>
    </source>
</reference>
<sequence length="49" mass="5595">MWSLVACAQGCTCGSIPFVRKFDDVIGFFLKNEKLEIQNLAFCQKCFED</sequence>
<proteinExistence type="predicted"/>
<dbReference type="AlphaFoldDB" id="A0AAP0EFA0"/>
<name>A0AAP0EFA0_9MAGN</name>
<organism evidence="1 2">
    <name type="scientific">Stephania yunnanensis</name>
    <dbReference type="NCBI Taxonomy" id="152371"/>
    <lineage>
        <taxon>Eukaryota</taxon>
        <taxon>Viridiplantae</taxon>
        <taxon>Streptophyta</taxon>
        <taxon>Embryophyta</taxon>
        <taxon>Tracheophyta</taxon>
        <taxon>Spermatophyta</taxon>
        <taxon>Magnoliopsida</taxon>
        <taxon>Ranunculales</taxon>
        <taxon>Menispermaceae</taxon>
        <taxon>Menispermoideae</taxon>
        <taxon>Cissampelideae</taxon>
        <taxon>Stephania</taxon>
    </lineage>
</organism>
<protein>
    <submittedName>
        <fullName evidence="1">Uncharacterized protein</fullName>
    </submittedName>
</protein>
<dbReference type="EMBL" id="JBBNAF010000013">
    <property type="protein sequence ID" value="KAK9087744.1"/>
    <property type="molecule type" value="Genomic_DNA"/>
</dbReference>
<accession>A0AAP0EFA0</accession>
<comment type="caution">
    <text evidence="1">The sequence shown here is derived from an EMBL/GenBank/DDBJ whole genome shotgun (WGS) entry which is preliminary data.</text>
</comment>
<gene>
    <name evidence="1" type="ORF">Syun_030138</name>
</gene>